<feature type="compositionally biased region" description="Acidic residues" evidence="1">
    <location>
        <begin position="475"/>
        <end position="493"/>
    </location>
</feature>
<sequence length="1175" mass="129581">MSSFGKVLDLLDERYLNLQDVNIGPVEPFPELVPYEQYVHTPIVYQMDTIHEIFLGLLQEFTDRASRRSGKELWTWLVQWEVEEPTVDLGTPAAKKPRLSEGSGPSTGPKEHYRKPAYTRVERRCLRPEIFHDEDMLRILIDIVQVDSRLLPNFIEFLYQWIDYYEGDGKALHAAVRHEIPSLWLFAEHPRPLTLKAPWLSETVEKKEQGEKKESTGMAEGKTGLAGAADQIGEKVTRKKPDIAALEAMTEESERLQYREVKFGIQRPIPLTDEPLPPLINVPSEHHARNKYYAACFKNRQRASWLLQEAGISAKQIQNYKRLQPMGPKDTPEDFEGEGYAHYYKDMPYAVEQFRVDESLMRLREKQKEIAISNRLAEEAHQAARNAASPSRKGSFSLYDPPPLIPPTPSYGGFTVGTATSLDEQEAIERRRQLFVRNVVPSVHGKMKSKRFAFATPFQPERLQKKPQVFRTHEDDSDSESDSGSESDDDDVISSDSDGGPSDDEEGEGEDGDEDDNDDGDPMDITATAHPTLGALSRPLLASTNTPAAPTLSSQGVVNPMQNSSASIPIPNAPNLISALTSTLINSSTGANPVASVAAAIPAHTQHFNNTPQQQMGMSYLSYQQPAAPTASTTQPAPNIGAYMQNIDSNQLGRLLPILNPASRQALQSHPAITTAQPMLGNTNPGLHQMMTYPPAAIMQGNTVQHTPGYGTVPARNNPIATQTALRPAVPSITVTPSISHAATQGQASQNLGQMHNASISMHSGHSNTAAPLSVFQAAAQAQALRTGNTAGLAQNQGFVWTQGMLPQQQAPLPMLRAVQSNPSLAPGAFQIPNQPNLHHPNLAPQPHSATFPQRPPQQHPPHNPGQTPMQAQAIRDGAGAPPGTVPFASSPAPGLFPTAMRAPPPPSLNLHPNTMASPNHSGTHRAPSTPGLMTPLAGLTNNLSLNSPQAASPHGIPIQIYIPHIVLPPNSQNPTLATDCLVLGYTRPGTRTLTLSKAIFLPTVVWENTLNRVRKRHQSVLESYPPPPNHPSAPKSFPGIPFPRQANMPSNPDEVQGPHRTLYEKVVQMYRFMVGCEDREEELTKRWRASQGPMTERDRGAVWEGWGVWVDKSIEMSRKERQGAIVMSSVDPLEKEEEEAKRERERRRREVEELMEEDENEDMDTEDKENVMVA</sequence>
<gene>
    <name evidence="2" type="ORF">CC80DRAFT_289540</name>
</gene>
<protein>
    <submittedName>
        <fullName evidence="2">Uncharacterized protein</fullName>
    </submittedName>
</protein>
<dbReference type="EMBL" id="ML976983">
    <property type="protein sequence ID" value="KAF1960250.1"/>
    <property type="molecule type" value="Genomic_DNA"/>
</dbReference>
<feature type="compositionally biased region" description="Pro residues" evidence="1">
    <location>
        <begin position="400"/>
        <end position="409"/>
    </location>
</feature>
<evidence type="ECO:0000256" key="1">
    <source>
        <dbReference type="SAM" id="MobiDB-lite"/>
    </source>
</evidence>
<reference evidence="2" key="1">
    <citation type="journal article" date="2020" name="Stud. Mycol.">
        <title>101 Dothideomycetes genomes: a test case for predicting lifestyles and emergence of pathogens.</title>
        <authorList>
            <person name="Haridas S."/>
            <person name="Albert R."/>
            <person name="Binder M."/>
            <person name="Bloem J."/>
            <person name="Labutti K."/>
            <person name="Salamov A."/>
            <person name="Andreopoulos B."/>
            <person name="Baker S."/>
            <person name="Barry K."/>
            <person name="Bills G."/>
            <person name="Bluhm B."/>
            <person name="Cannon C."/>
            <person name="Castanera R."/>
            <person name="Culley D."/>
            <person name="Daum C."/>
            <person name="Ezra D."/>
            <person name="Gonzalez J."/>
            <person name="Henrissat B."/>
            <person name="Kuo A."/>
            <person name="Liang C."/>
            <person name="Lipzen A."/>
            <person name="Lutzoni F."/>
            <person name="Magnuson J."/>
            <person name="Mondo S."/>
            <person name="Nolan M."/>
            <person name="Ohm R."/>
            <person name="Pangilinan J."/>
            <person name="Park H.-J."/>
            <person name="Ramirez L."/>
            <person name="Alfaro M."/>
            <person name="Sun H."/>
            <person name="Tritt A."/>
            <person name="Yoshinaga Y."/>
            <person name="Zwiers L.-H."/>
            <person name="Turgeon B."/>
            <person name="Goodwin S."/>
            <person name="Spatafora J."/>
            <person name="Crous P."/>
            <person name="Grigoriev I."/>
        </authorList>
    </citation>
    <scope>NUCLEOTIDE SEQUENCE</scope>
    <source>
        <strain evidence="2">CBS 675.92</strain>
    </source>
</reference>
<name>A0A6A5U7D9_9PLEO</name>
<feature type="compositionally biased region" description="Acidic residues" evidence="1">
    <location>
        <begin position="1154"/>
        <end position="1168"/>
    </location>
</feature>
<proteinExistence type="predicted"/>
<feature type="region of interest" description="Disordered" evidence="1">
    <location>
        <begin position="1128"/>
        <end position="1175"/>
    </location>
</feature>
<dbReference type="Proteomes" id="UP000800035">
    <property type="component" value="Unassembled WGS sequence"/>
</dbReference>
<feature type="region of interest" description="Disordered" evidence="1">
    <location>
        <begin position="90"/>
        <end position="114"/>
    </location>
</feature>
<accession>A0A6A5U7D9</accession>
<feature type="region of interest" description="Disordered" evidence="1">
    <location>
        <begin position="381"/>
        <end position="417"/>
    </location>
</feature>
<dbReference type="OrthoDB" id="3787206at2759"/>
<organism evidence="2 3">
    <name type="scientific">Byssothecium circinans</name>
    <dbReference type="NCBI Taxonomy" id="147558"/>
    <lineage>
        <taxon>Eukaryota</taxon>
        <taxon>Fungi</taxon>
        <taxon>Dikarya</taxon>
        <taxon>Ascomycota</taxon>
        <taxon>Pezizomycotina</taxon>
        <taxon>Dothideomycetes</taxon>
        <taxon>Pleosporomycetidae</taxon>
        <taxon>Pleosporales</taxon>
        <taxon>Massarineae</taxon>
        <taxon>Massarinaceae</taxon>
        <taxon>Byssothecium</taxon>
    </lineage>
</organism>
<feature type="compositionally biased region" description="Pro residues" evidence="1">
    <location>
        <begin position="854"/>
        <end position="864"/>
    </location>
</feature>
<feature type="region of interest" description="Disordered" evidence="1">
    <location>
        <begin position="824"/>
        <end position="895"/>
    </location>
</feature>
<feature type="region of interest" description="Disordered" evidence="1">
    <location>
        <begin position="454"/>
        <end position="528"/>
    </location>
</feature>
<dbReference type="AlphaFoldDB" id="A0A6A5U7D9"/>
<evidence type="ECO:0000313" key="2">
    <source>
        <dbReference type="EMBL" id="KAF1960250.1"/>
    </source>
</evidence>
<evidence type="ECO:0000313" key="3">
    <source>
        <dbReference type="Proteomes" id="UP000800035"/>
    </source>
</evidence>
<feature type="compositionally biased region" description="Acidic residues" evidence="1">
    <location>
        <begin position="501"/>
        <end position="522"/>
    </location>
</feature>
<feature type="compositionally biased region" description="Basic and acidic residues" evidence="1">
    <location>
        <begin position="1139"/>
        <end position="1153"/>
    </location>
</feature>
<keyword evidence="3" id="KW-1185">Reference proteome</keyword>